<evidence type="ECO:0000259" key="2">
    <source>
        <dbReference type="Pfam" id="PF05305"/>
    </source>
</evidence>
<evidence type="ECO:0000313" key="3">
    <source>
        <dbReference type="EMBL" id="AFM18059.1"/>
    </source>
</evidence>
<feature type="chain" id="PRO_5003686474" description="DUF732 domain-containing protein" evidence="1">
    <location>
        <begin position="32"/>
        <end position="102"/>
    </location>
</feature>
<dbReference type="EMBL" id="CP003053">
    <property type="protein sequence ID" value="AFM18059.1"/>
    <property type="molecule type" value="Genomic_DNA"/>
</dbReference>
<keyword evidence="4" id="KW-1185">Reference proteome</keyword>
<protein>
    <recommendedName>
        <fullName evidence="2">DUF732 domain-containing protein</fullName>
    </recommendedName>
</protein>
<name>I4BLA2_MYCCN</name>
<feature type="domain" description="DUF732" evidence="2">
    <location>
        <begin position="36"/>
        <end position="100"/>
    </location>
</feature>
<dbReference type="PATRIC" id="fig|710421.3.peg.3313"/>
<dbReference type="Proteomes" id="UP000006057">
    <property type="component" value="Chromosome"/>
</dbReference>
<dbReference type="AlphaFoldDB" id="I4BLA2"/>
<organism evidence="3 4">
    <name type="scientific">Mycolicibacterium chubuense (strain NBB4)</name>
    <name type="common">Mycobacterium chubuense</name>
    <dbReference type="NCBI Taxonomy" id="710421"/>
    <lineage>
        <taxon>Bacteria</taxon>
        <taxon>Bacillati</taxon>
        <taxon>Actinomycetota</taxon>
        <taxon>Actinomycetes</taxon>
        <taxon>Mycobacteriales</taxon>
        <taxon>Mycobacteriaceae</taxon>
        <taxon>Mycolicibacterium</taxon>
    </lineage>
</organism>
<dbReference type="InterPro" id="IPR007969">
    <property type="entry name" value="DUF732"/>
</dbReference>
<dbReference type="eggNOG" id="ENOG5031X6D">
    <property type="taxonomic scope" value="Bacteria"/>
</dbReference>
<dbReference type="RefSeq" id="WP_014816535.1">
    <property type="nucleotide sequence ID" value="NC_018027.1"/>
</dbReference>
<accession>I4BLA2</accession>
<sequence length="102" mass="10577" precursor="true">MYLTARRRRPVLTAALLSASAAIGLNLAAPAAADATAYLEEMQPRYAYLSSDQLLSAGRTACSMITSGEPAPSAVDNLAEDLGLGVPVAFDVVRAAVVHLDC</sequence>
<reference evidence="3 4" key="1">
    <citation type="submission" date="2012-06" db="EMBL/GenBank/DDBJ databases">
        <title>Complete sequence of chromosome of Mycobacterium chubuense NBB4.</title>
        <authorList>
            <consortium name="US DOE Joint Genome Institute"/>
            <person name="Lucas S."/>
            <person name="Han J."/>
            <person name="Lapidus A."/>
            <person name="Cheng J.-F."/>
            <person name="Goodwin L."/>
            <person name="Pitluck S."/>
            <person name="Peters L."/>
            <person name="Mikhailova N."/>
            <person name="Teshima H."/>
            <person name="Detter J.C."/>
            <person name="Han C."/>
            <person name="Tapia R."/>
            <person name="Land M."/>
            <person name="Hauser L."/>
            <person name="Kyrpides N."/>
            <person name="Ivanova N."/>
            <person name="Pagani I."/>
            <person name="Mattes T."/>
            <person name="Holmes A."/>
            <person name="Rutledge P."/>
            <person name="Paulsen I."/>
            <person name="Coleman N."/>
            <person name="Woyke T."/>
        </authorList>
    </citation>
    <scope>NUCLEOTIDE SEQUENCE [LARGE SCALE GENOMIC DNA]</scope>
    <source>
        <strain evidence="3 4">NBB4</strain>
    </source>
</reference>
<gene>
    <name evidence="3" type="ordered locus">Mycch_3315</name>
</gene>
<dbReference type="Pfam" id="PF05305">
    <property type="entry name" value="DUF732"/>
    <property type="match status" value="1"/>
</dbReference>
<dbReference type="KEGG" id="mcb:Mycch_3315"/>
<evidence type="ECO:0000313" key="4">
    <source>
        <dbReference type="Proteomes" id="UP000006057"/>
    </source>
</evidence>
<feature type="signal peptide" evidence="1">
    <location>
        <begin position="1"/>
        <end position="31"/>
    </location>
</feature>
<proteinExistence type="predicted"/>
<keyword evidence="1" id="KW-0732">Signal</keyword>
<dbReference type="PROSITE" id="PS51318">
    <property type="entry name" value="TAT"/>
    <property type="match status" value="1"/>
</dbReference>
<dbReference type="OrthoDB" id="4733480at2"/>
<evidence type="ECO:0000256" key="1">
    <source>
        <dbReference type="SAM" id="SignalP"/>
    </source>
</evidence>
<dbReference type="InterPro" id="IPR006311">
    <property type="entry name" value="TAT_signal"/>
</dbReference>
<dbReference type="HOGENOM" id="CLU_179267_0_0_11"/>